<organism evidence="1 2">
    <name type="scientific">Amycolatopsis thermophila</name>
    <dbReference type="NCBI Taxonomy" id="206084"/>
    <lineage>
        <taxon>Bacteria</taxon>
        <taxon>Bacillati</taxon>
        <taxon>Actinomycetota</taxon>
        <taxon>Actinomycetes</taxon>
        <taxon>Pseudonocardiales</taxon>
        <taxon>Pseudonocardiaceae</taxon>
        <taxon>Amycolatopsis</taxon>
    </lineage>
</organism>
<sequence length="39" mass="4345">MGQSEVKPMLADRRHGFPVVVIHELTLVELLPDGPGIRH</sequence>
<evidence type="ECO:0000313" key="2">
    <source>
        <dbReference type="Proteomes" id="UP001229651"/>
    </source>
</evidence>
<evidence type="ECO:0000313" key="1">
    <source>
        <dbReference type="EMBL" id="MDQ0379045.1"/>
    </source>
</evidence>
<protein>
    <submittedName>
        <fullName evidence="1">Uncharacterized protein</fullName>
    </submittedName>
</protein>
<name>A0ABU0EVZ2_9PSEU</name>
<gene>
    <name evidence="1" type="ORF">FB470_003039</name>
</gene>
<reference evidence="1 2" key="1">
    <citation type="submission" date="2023-07" db="EMBL/GenBank/DDBJ databases">
        <title>Sequencing the genomes of 1000 actinobacteria strains.</title>
        <authorList>
            <person name="Klenk H.-P."/>
        </authorList>
    </citation>
    <scope>NUCLEOTIDE SEQUENCE [LARGE SCALE GENOMIC DNA]</scope>
    <source>
        <strain evidence="1 2">DSM 45805</strain>
    </source>
</reference>
<accession>A0ABU0EVZ2</accession>
<dbReference type="Proteomes" id="UP001229651">
    <property type="component" value="Unassembled WGS sequence"/>
</dbReference>
<dbReference type="EMBL" id="JAUSUT010000001">
    <property type="protein sequence ID" value="MDQ0379045.1"/>
    <property type="molecule type" value="Genomic_DNA"/>
</dbReference>
<comment type="caution">
    <text evidence="1">The sequence shown here is derived from an EMBL/GenBank/DDBJ whole genome shotgun (WGS) entry which is preliminary data.</text>
</comment>
<proteinExistence type="predicted"/>
<keyword evidence="2" id="KW-1185">Reference proteome</keyword>